<sequence length="146" mass="16585">MRKRLGTMVGDVVRSVFKKPATQLYPFERKPAPVAFRGKLVWEPEKCAGCMLCVKDCPANAIELIVLDKVNKRFVMRYHADRCIYCAQCVVSCRFKCLDLSDEEWELASTGKEPFTVYYGKEEDIAFLLEKMARDNAGEGPSCGEE</sequence>
<evidence type="ECO:0000313" key="8">
    <source>
        <dbReference type="Proteomes" id="UP000008922"/>
    </source>
</evidence>
<evidence type="ECO:0000256" key="3">
    <source>
        <dbReference type="ARBA" id="ARBA00022737"/>
    </source>
</evidence>
<keyword evidence="4" id="KW-0408">Iron</keyword>
<keyword evidence="2" id="KW-0479">Metal-binding</keyword>
<dbReference type="GO" id="GO:0051539">
    <property type="term" value="F:4 iron, 4 sulfur cluster binding"/>
    <property type="evidence" value="ECO:0007669"/>
    <property type="project" value="UniProtKB-KW"/>
</dbReference>
<evidence type="ECO:0000313" key="7">
    <source>
        <dbReference type="EMBL" id="BAJ64227.1"/>
    </source>
</evidence>
<evidence type="ECO:0000256" key="4">
    <source>
        <dbReference type="ARBA" id="ARBA00023004"/>
    </source>
</evidence>
<dbReference type="PROSITE" id="PS00198">
    <property type="entry name" value="4FE4S_FER_1"/>
    <property type="match status" value="1"/>
</dbReference>
<dbReference type="Pfam" id="PF12838">
    <property type="entry name" value="Fer4_7"/>
    <property type="match status" value="1"/>
</dbReference>
<dbReference type="PANTHER" id="PTHR10849">
    <property type="entry name" value="NADH DEHYDROGENASE UBIQUINONE IRON-SULFUR PROTEIN 8, MITOCHONDRIAL"/>
    <property type="match status" value="1"/>
</dbReference>
<dbReference type="InterPro" id="IPR017896">
    <property type="entry name" value="4Fe4S_Fe-S-bd"/>
</dbReference>
<dbReference type="GO" id="GO:0016020">
    <property type="term" value="C:membrane"/>
    <property type="evidence" value="ECO:0007669"/>
    <property type="project" value="InterPro"/>
</dbReference>
<keyword evidence="3" id="KW-0677">Repeat</keyword>
<dbReference type="GO" id="GO:0046872">
    <property type="term" value="F:metal ion binding"/>
    <property type="evidence" value="ECO:0007669"/>
    <property type="project" value="UniProtKB-KW"/>
</dbReference>
<proteinExistence type="predicted"/>
<feature type="domain" description="4Fe-4S ferredoxin-type" evidence="6">
    <location>
        <begin position="38"/>
        <end position="67"/>
    </location>
</feature>
<evidence type="ECO:0000259" key="6">
    <source>
        <dbReference type="PROSITE" id="PS51379"/>
    </source>
</evidence>
<dbReference type="SUPFAM" id="SSF54862">
    <property type="entry name" value="4Fe-4S ferredoxins"/>
    <property type="match status" value="1"/>
</dbReference>
<evidence type="ECO:0000256" key="5">
    <source>
        <dbReference type="ARBA" id="ARBA00023014"/>
    </source>
</evidence>
<accession>E8MXZ6</accession>
<dbReference type="PANTHER" id="PTHR10849:SF35">
    <property type="entry name" value="FORMATE HYDROGENLYASE SUBUNIT 6-RELATED"/>
    <property type="match status" value="1"/>
</dbReference>
<dbReference type="GO" id="GO:0009060">
    <property type="term" value="P:aerobic respiration"/>
    <property type="evidence" value="ECO:0007669"/>
    <property type="project" value="TreeGrafter"/>
</dbReference>
<organism evidence="7 8">
    <name type="scientific">Anaerolinea thermophila (strain DSM 14523 / JCM 11388 / NBRC 100420 / UNI-1)</name>
    <dbReference type="NCBI Taxonomy" id="926569"/>
    <lineage>
        <taxon>Bacteria</taxon>
        <taxon>Bacillati</taxon>
        <taxon>Chloroflexota</taxon>
        <taxon>Anaerolineae</taxon>
        <taxon>Anaerolineales</taxon>
        <taxon>Anaerolineaceae</taxon>
        <taxon>Anaerolinea</taxon>
    </lineage>
</organism>
<gene>
    <name evidence="7" type="ordered locus">ANT_22010</name>
</gene>
<dbReference type="InterPro" id="IPR017900">
    <property type="entry name" value="4Fe4S_Fe_S_CS"/>
</dbReference>
<dbReference type="GO" id="GO:0003954">
    <property type="term" value="F:NADH dehydrogenase activity"/>
    <property type="evidence" value="ECO:0007669"/>
    <property type="project" value="TreeGrafter"/>
</dbReference>
<protein>
    <submittedName>
        <fullName evidence="7">Iron-sulfur binding protein</fullName>
    </submittedName>
</protein>
<dbReference type="eggNOG" id="COG1143">
    <property type="taxonomic scope" value="Bacteria"/>
</dbReference>
<dbReference type="Proteomes" id="UP000008922">
    <property type="component" value="Chromosome"/>
</dbReference>
<reference evidence="7 8" key="1">
    <citation type="submission" date="2010-12" db="EMBL/GenBank/DDBJ databases">
        <title>Whole genome sequence of Anaerolinea thermophila UNI-1.</title>
        <authorList>
            <person name="Narita-Yamada S."/>
            <person name="Kishi E."/>
            <person name="Watanabe Y."/>
            <person name="Takasaki K."/>
            <person name="Ankai A."/>
            <person name="Oguchi A."/>
            <person name="Fukui S."/>
            <person name="Takahashi M."/>
            <person name="Yashiro I."/>
            <person name="Hosoyama A."/>
            <person name="Sekiguchi Y."/>
            <person name="Hanada S."/>
            <person name="Fujita N."/>
        </authorList>
    </citation>
    <scope>NUCLEOTIDE SEQUENCE [LARGE SCALE GENOMIC DNA]</scope>
    <source>
        <strain evidence="8">DSM 14523 / JCM 11388 / NBRC 100420 / UNI-1</strain>
    </source>
</reference>
<dbReference type="STRING" id="926569.ANT_22010"/>
<dbReference type="InParanoid" id="E8MXZ6"/>
<keyword evidence="5" id="KW-0411">Iron-sulfur</keyword>
<evidence type="ECO:0000256" key="1">
    <source>
        <dbReference type="ARBA" id="ARBA00022485"/>
    </source>
</evidence>
<dbReference type="RefSeq" id="WP_013560596.1">
    <property type="nucleotide sequence ID" value="NC_014960.1"/>
</dbReference>
<dbReference type="EMBL" id="AP012029">
    <property type="protein sequence ID" value="BAJ64227.1"/>
    <property type="molecule type" value="Genomic_DNA"/>
</dbReference>
<dbReference type="HOGENOM" id="CLU_067218_4_6_0"/>
<dbReference type="PROSITE" id="PS51379">
    <property type="entry name" value="4FE4S_FER_2"/>
    <property type="match status" value="2"/>
</dbReference>
<name>E8MXZ6_ANATU</name>
<dbReference type="AlphaFoldDB" id="E8MXZ6"/>
<evidence type="ECO:0000256" key="2">
    <source>
        <dbReference type="ARBA" id="ARBA00022723"/>
    </source>
</evidence>
<dbReference type="InterPro" id="IPR010226">
    <property type="entry name" value="NADH_quinone_OxRdtase_chainI"/>
</dbReference>
<feature type="domain" description="4Fe-4S ferredoxin-type" evidence="6">
    <location>
        <begin position="74"/>
        <end position="103"/>
    </location>
</feature>
<dbReference type="OrthoDB" id="9803192at2"/>
<keyword evidence="8" id="KW-1185">Reference proteome</keyword>
<keyword evidence="1" id="KW-0004">4Fe-4S</keyword>
<dbReference type="KEGG" id="atm:ANT_22010"/>
<dbReference type="Gene3D" id="3.30.70.3270">
    <property type="match status" value="1"/>
</dbReference>